<reference evidence="1" key="1">
    <citation type="journal article" date="1997" name="Nucleic Acids Res.">
        <title>tRNAscan-SE: a program for improved detection of transfer RNA genes in genomic sequence.</title>
        <authorList>
            <person name="Lowe T.M."/>
            <person name="Eddy S.R."/>
        </authorList>
    </citation>
    <scope>NUCLEOTIDE SEQUENCE [LARGE SCALE GENOMIC DNA]</scope>
    <source>
        <strain evidence="1">r\B97-61/B2</strain>
    </source>
</reference>
<proteinExistence type="predicted"/>
<sequence length="345" mass="40265">MKLLDRGEYWQVQTFDKVHTCTVDSLQGRFPTTSAKMIGELMSHKLRANGVALRPKDIICEMRALWGLECLYGKAWQVKEYAERLVFGPPEESFQLLPSDVMRPTVAIDATHLKGRFKGVLFVTVCKDANECHLSIKKAIQNAYPEVQHGLCGYHLKKNFKNKFKRDDVCMLFTLARDCYKVADFNKHMNQLQQIHPRAHVDFMRIGPEKWALACSPVRRYQMMTSNIAKYVNSCLKHARQMPITVLIKFIRGMFQRWFRDRYEEAFKVTTPLSPWVARQLSKWFNDAHHFVVKPINRVEFKVKDEKMDGLVNLSKKTCSCLNAIVKPLNFALTTTRQPFWWKVI</sequence>
<dbReference type="PANTHER" id="PTHR31973:SF195">
    <property type="entry name" value="MUDR FAMILY TRANSPOSASE"/>
    <property type="match status" value="1"/>
</dbReference>
<dbReference type="PANTHER" id="PTHR31973">
    <property type="entry name" value="POLYPROTEIN, PUTATIVE-RELATED"/>
    <property type="match status" value="1"/>
</dbReference>
<dbReference type="Proteomes" id="UP000694886">
    <property type="component" value="Chromosome 4"/>
</dbReference>
<dbReference type="GeneID" id="108661589"/>
<accession>A0AB32W8Y7</accession>
<evidence type="ECO:0000313" key="1">
    <source>
        <dbReference type="Proteomes" id="UP000694886"/>
    </source>
</evidence>
<dbReference type="RefSeq" id="XP_017974518.1">
    <property type="nucleotide sequence ID" value="XM_018119029.1"/>
</dbReference>
<name>A0AB32W8Y7_THECC</name>
<reference evidence="2" key="2">
    <citation type="submission" date="2025-08" db="UniProtKB">
        <authorList>
            <consortium name="RefSeq"/>
        </authorList>
    </citation>
    <scope>IDENTIFICATION</scope>
</reference>
<protein>
    <submittedName>
        <fullName evidence="2">Uncharacterized protein LOC108661589</fullName>
    </submittedName>
</protein>
<evidence type="ECO:0000313" key="2">
    <source>
        <dbReference type="RefSeq" id="XP_017974518.1"/>
    </source>
</evidence>
<gene>
    <name evidence="2" type="primary">LOC108661589</name>
</gene>
<dbReference type="Gramene" id="Tc04v2_t008710.1">
    <property type="protein sequence ID" value="Tc04v2_p008710.1"/>
    <property type="gene ID" value="Tc04v2_g008710"/>
</dbReference>
<dbReference type="KEGG" id="tcc:108661589"/>
<organism evidence="1 2">
    <name type="scientific">Theobroma cacao</name>
    <name type="common">Cacao</name>
    <name type="synonym">Cocoa</name>
    <dbReference type="NCBI Taxonomy" id="3641"/>
    <lineage>
        <taxon>Eukaryota</taxon>
        <taxon>Viridiplantae</taxon>
        <taxon>Streptophyta</taxon>
        <taxon>Embryophyta</taxon>
        <taxon>Tracheophyta</taxon>
        <taxon>Spermatophyta</taxon>
        <taxon>Magnoliopsida</taxon>
        <taxon>eudicotyledons</taxon>
        <taxon>Gunneridae</taxon>
        <taxon>Pentapetalae</taxon>
        <taxon>rosids</taxon>
        <taxon>malvids</taxon>
        <taxon>Malvales</taxon>
        <taxon>Malvaceae</taxon>
        <taxon>Byttnerioideae</taxon>
        <taxon>Theobroma</taxon>
    </lineage>
</organism>
<dbReference type="AlphaFoldDB" id="A0AB32W8Y7"/>